<accession>A0A1I3NEL1</accession>
<feature type="transmembrane region" description="Helical" evidence="7">
    <location>
        <begin position="20"/>
        <end position="50"/>
    </location>
</feature>
<dbReference type="Pfam" id="PF01594">
    <property type="entry name" value="AI-2E_transport"/>
    <property type="match status" value="1"/>
</dbReference>
<dbReference type="OMA" id="PLFEGWM"/>
<dbReference type="Proteomes" id="UP000182829">
    <property type="component" value="Unassembled WGS sequence"/>
</dbReference>
<dbReference type="PANTHER" id="PTHR21716:SF4">
    <property type="entry name" value="TRANSMEMBRANE PROTEIN 245"/>
    <property type="match status" value="1"/>
</dbReference>
<feature type="transmembrane region" description="Helical" evidence="7">
    <location>
        <begin position="147"/>
        <end position="169"/>
    </location>
</feature>
<evidence type="ECO:0000256" key="3">
    <source>
        <dbReference type="ARBA" id="ARBA00022692"/>
    </source>
</evidence>
<feature type="transmembrane region" description="Helical" evidence="7">
    <location>
        <begin position="259"/>
        <end position="279"/>
    </location>
</feature>
<evidence type="ECO:0000256" key="5">
    <source>
        <dbReference type="ARBA" id="ARBA00023136"/>
    </source>
</evidence>
<dbReference type="GeneID" id="14209545"/>
<evidence type="ECO:0000256" key="7">
    <source>
        <dbReference type="SAM" id="Phobius"/>
    </source>
</evidence>
<evidence type="ECO:0000256" key="6">
    <source>
        <dbReference type="SAM" id="MobiDB-lite"/>
    </source>
</evidence>
<dbReference type="EMBL" id="FORO01000013">
    <property type="protein sequence ID" value="SFJ07791.1"/>
    <property type="molecule type" value="Genomic_DNA"/>
</dbReference>
<keyword evidence="4 7" id="KW-1133">Transmembrane helix</keyword>
<dbReference type="GO" id="GO:0016020">
    <property type="term" value="C:membrane"/>
    <property type="evidence" value="ECO:0007669"/>
    <property type="project" value="UniProtKB-SubCell"/>
</dbReference>
<evidence type="ECO:0000256" key="1">
    <source>
        <dbReference type="ARBA" id="ARBA00004141"/>
    </source>
</evidence>
<evidence type="ECO:0000256" key="4">
    <source>
        <dbReference type="ARBA" id="ARBA00022989"/>
    </source>
</evidence>
<feature type="compositionally biased region" description="Acidic residues" evidence="6">
    <location>
        <begin position="357"/>
        <end position="367"/>
    </location>
</feature>
<keyword evidence="3 7" id="KW-0812">Transmembrane</keyword>
<evidence type="ECO:0000313" key="8">
    <source>
        <dbReference type="EMBL" id="SFJ07791.1"/>
    </source>
</evidence>
<sequence>MADRPDLPSLEFDRPGLAALVAITVGLAALVILPYVQYVLIGIVLAYVLVPAQRHLEQYVGSMIAAGVLVAVAILVILLPIAYVLALAFREALQIVDAIQDGDLDVAAIEERLETTGYTVDLAGMYDQYQEPITTGLQGLATSGLEIVGGLPGILIGLTVALFVLFALLRDRERLLAWVREVTPVEDDLQRELLTGYDQLMWASVVGNVAVAMIQAIALGVGLVVLDVPAVIFLVVATFVFALLPLVGAFGVWVPVSAYLIAVGRPFAGAGLVVYGSIVSASDTYLRPALIGRTSAFNSAIIVVGIFGGIVVFGAVGLFIGPVVIGGAKLTIDVYAREREDRETSIEAPSETKQAEQELDEVADTENDQQSATDESDDQSDVSESTEVTDIEADAPNDPDSPH</sequence>
<dbReference type="AlphaFoldDB" id="A0A1I3NEL1"/>
<evidence type="ECO:0000256" key="2">
    <source>
        <dbReference type="ARBA" id="ARBA00009773"/>
    </source>
</evidence>
<dbReference type="RefSeq" id="WP_005577998.1">
    <property type="nucleotide sequence ID" value="NZ_FORO01000013.1"/>
</dbReference>
<gene>
    <name evidence="8" type="ORF">SAMN05443661_11372</name>
</gene>
<comment type="similarity">
    <text evidence="2">Belongs to the autoinducer-2 exporter (AI-2E) (TC 2.A.86) family.</text>
</comment>
<feature type="compositionally biased region" description="Acidic residues" evidence="6">
    <location>
        <begin position="387"/>
        <end position="397"/>
    </location>
</feature>
<keyword evidence="5 7" id="KW-0472">Membrane</keyword>
<dbReference type="PANTHER" id="PTHR21716">
    <property type="entry name" value="TRANSMEMBRANE PROTEIN"/>
    <property type="match status" value="1"/>
</dbReference>
<dbReference type="OrthoDB" id="137390at2157"/>
<evidence type="ECO:0000313" key="9">
    <source>
        <dbReference type="Proteomes" id="UP000182829"/>
    </source>
</evidence>
<organism evidence="8 9">
    <name type="scientific">Natronobacterium gregoryi</name>
    <dbReference type="NCBI Taxonomy" id="44930"/>
    <lineage>
        <taxon>Archaea</taxon>
        <taxon>Methanobacteriati</taxon>
        <taxon>Methanobacteriota</taxon>
        <taxon>Stenosarchaea group</taxon>
        <taxon>Halobacteria</taxon>
        <taxon>Halobacteriales</taxon>
        <taxon>Natrialbaceae</taxon>
        <taxon>Natronobacterium</taxon>
    </lineage>
</organism>
<proteinExistence type="inferred from homology"/>
<comment type="subcellular location">
    <subcellularLocation>
        <location evidence="1">Membrane</location>
        <topology evidence="1">Multi-pass membrane protein</topology>
    </subcellularLocation>
</comment>
<feature type="transmembrane region" description="Helical" evidence="7">
    <location>
        <begin position="231"/>
        <end position="252"/>
    </location>
</feature>
<reference evidence="8 9" key="1">
    <citation type="submission" date="2016-10" db="EMBL/GenBank/DDBJ databases">
        <authorList>
            <person name="de Groot N.N."/>
        </authorList>
    </citation>
    <scope>NUCLEOTIDE SEQUENCE [LARGE SCALE GENOMIC DNA]</scope>
    <source>
        <strain evidence="8 9">SP2</strain>
    </source>
</reference>
<feature type="transmembrane region" description="Helical" evidence="7">
    <location>
        <begin position="299"/>
        <end position="320"/>
    </location>
</feature>
<feature type="region of interest" description="Disordered" evidence="6">
    <location>
        <begin position="341"/>
        <end position="403"/>
    </location>
</feature>
<dbReference type="InterPro" id="IPR002549">
    <property type="entry name" value="AI-2E-like"/>
</dbReference>
<name>A0A1I3NEL1_9EURY</name>
<feature type="transmembrane region" description="Helical" evidence="7">
    <location>
        <begin position="200"/>
        <end position="225"/>
    </location>
</feature>
<protein>
    <submittedName>
        <fullName evidence="8">Predicted PurR-regulated permease PerM</fullName>
    </submittedName>
</protein>
<feature type="transmembrane region" description="Helical" evidence="7">
    <location>
        <begin position="62"/>
        <end position="86"/>
    </location>
</feature>